<dbReference type="PANTHER" id="PTHR30329:SF21">
    <property type="entry name" value="LIPOPROTEIN YIAD-RELATED"/>
    <property type="match status" value="1"/>
</dbReference>
<dbReference type="Gene3D" id="3.30.1330.60">
    <property type="entry name" value="OmpA-like domain"/>
    <property type="match status" value="1"/>
</dbReference>
<organism evidence="10 11">
    <name type="scientific">Candidatus Ozemobacter sibiricus</name>
    <dbReference type="NCBI Taxonomy" id="2268124"/>
    <lineage>
        <taxon>Bacteria</taxon>
        <taxon>Candidatus Ozemobacteria</taxon>
        <taxon>Candidatus Ozemobacterales</taxon>
        <taxon>Candidatus Ozemobacteraceae</taxon>
        <taxon>Candidatus Ozemobacter</taxon>
    </lineage>
</organism>
<comment type="subcellular location">
    <subcellularLocation>
        <location evidence="1">Cell membrane</location>
        <topology evidence="1">Single-pass membrane protein</topology>
    </subcellularLocation>
</comment>
<evidence type="ECO:0000256" key="6">
    <source>
        <dbReference type="ARBA" id="ARBA00023136"/>
    </source>
</evidence>
<evidence type="ECO:0000256" key="8">
    <source>
        <dbReference type="SAM" id="Phobius"/>
    </source>
</evidence>
<dbReference type="Pfam" id="PF00691">
    <property type="entry name" value="OmpA"/>
    <property type="match status" value="1"/>
</dbReference>
<gene>
    <name evidence="10" type="ORF">OZSIB_3396</name>
</gene>
<dbReference type="SUPFAM" id="SSF103088">
    <property type="entry name" value="OmpA-like"/>
    <property type="match status" value="1"/>
</dbReference>
<reference evidence="10 11" key="1">
    <citation type="submission" date="2018-05" db="EMBL/GenBank/DDBJ databases">
        <title>A metagenomic window into the 2 km-deep terrestrial subsurface aquifer revealed taxonomically and functionally diverse microbial community comprising novel uncultured bacterial lineages.</title>
        <authorList>
            <person name="Kadnikov V.V."/>
            <person name="Mardanov A.V."/>
            <person name="Beletsky A.V."/>
            <person name="Banks D."/>
            <person name="Pimenov N.V."/>
            <person name="Frank Y.A."/>
            <person name="Karnachuk O.V."/>
            <person name="Ravin N.V."/>
        </authorList>
    </citation>
    <scope>NUCLEOTIDE SEQUENCE [LARGE SCALE GENOMIC DNA]</scope>
    <source>
        <strain evidence="10">BY5</strain>
    </source>
</reference>
<dbReference type="AlphaFoldDB" id="A0A367ZPZ0"/>
<comment type="caution">
    <text evidence="10">The sequence shown here is derived from an EMBL/GenBank/DDBJ whole genome shotgun (WGS) entry which is preliminary data.</text>
</comment>
<dbReference type="InterPro" id="IPR036737">
    <property type="entry name" value="OmpA-like_sf"/>
</dbReference>
<evidence type="ECO:0000313" key="11">
    <source>
        <dbReference type="Proteomes" id="UP000252355"/>
    </source>
</evidence>
<proteinExistence type="inferred from homology"/>
<keyword evidence="4 8" id="KW-0812">Transmembrane</keyword>
<evidence type="ECO:0000256" key="2">
    <source>
        <dbReference type="ARBA" id="ARBA00008914"/>
    </source>
</evidence>
<evidence type="ECO:0000313" key="10">
    <source>
        <dbReference type="EMBL" id="RCK80214.1"/>
    </source>
</evidence>
<name>A0A367ZPZ0_9BACT</name>
<dbReference type="InterPro" id="IPR006665">
    <property type="entry name" value="OmpA-like"/>
</dbReference>
<sequence length="250" mass="28497">MAKSKKKYDDPSAPLWCLSYGDMVTNMLCFFVMLMIFAKFDAQDKTKAKESRALEEAFSAAFSLTPERGAHQWLIAGGKGIVLTPQRKEQSEIPRIANRVKKALQTVSMRDKILVLTDNRMVKIRIPSKVLFMSGSAVLRPGSEEVLMALLPVISEVPNDIRVDGHSDDVPTRNPMFPTNWELSTARACTVVRFYTEKLNQDPTRFAAQGFAEFQPQRENRTEADRELNRRVEINILTSKQKRPANFQWE</sequence>
<keyword evidence="5 8" id="KW-1133">Transmembrane helix</keyword>
<accession>A0A367ZPZ0</accession>
<keyword evidence="3" id="KW-1003">Cell membrane</keyword>
<comment type="similarity">
    <text evidence="2">Belongs to the MotB family.</text>
</comment>
<evidence type="ECO:0000256" key="5">
    <source>
        <dbReference type="ARBA" id="ARBA00022989"/>
    </source>
</evidence>
<dbReference type="InterPro" id="IPR025713">
    <property type="entry name" value="MotB-like_N_dom"/>
</dbReference>
<dbReference type="PROSITE" id="PS51123">
    <property type="entry name" value="OMPA_2"/>
    <property type="match status" value="1"/>
</dbReference>
<dbReference type="PANTHER" id="PTHR30329">
    <property type="entry name" value="STATOR ELEMENT OF FLAGELLAR MOTOR COMPLEX"/>
    <property type="match status" value="1"/>
</dbReference>
<feature type="domain" description="OmpA-like" evidence="9">
    <location>
        <begin position="119"/>
        <end position="240"/>
    </location>
</feature>
<keyword evidence="10" id="KW-0966">Cell projection</keyword>
<keyword evidence="10" id="KW-0282">Flagellum</keyword>
<evidence type="ECO:0000256" key="7">
    <source>
        <dbReference type="PROSITE-ProRule" id="PRU00473"/>
    </source>
</evidence>
<evidence type="ECO:0000256" key="4">
    <source>
        <dbReference type="ARBA" id="ARBA00022692"/>
    </source>
</evidence>
<protein>
    <submittedName>
        <fullName evidence="10">Flagellar motor rotation protein MotB</fullName>
    </submittedName>
</protein>
<dbReference type="CDD" id="cd07185">
    <property type="entry name" value="OmpA_C-like"/>
    <property type="match status" value="1"/>
</dbReference>
<dbReference type="GO" id="GO:0005886">
    <property type="term" value="C:plasma membrane"/>
    <property type="evidence" value="ECO:0007669"/>
    <property type="project" value="UniProtKB-SubCell"/>
</dbReference>
<dbReference type="EMBL" id="QOQW01000007">
    <property type="protein sequence ID" value="RCK80214.1"/>
    <property type="molecule type" value="Genomic_DNA"/>
</dbReference>
<evidence type="ECO:0000259" key="9">
    <source>
        <dbReference type="PROSITE" id="PS51123"/>
    </source>
</evidence>
<evidence type="ECO:0000256" key="1">
    <source>
        <dbReference type="ARBA" id="ARBA00004162"/>
    </source>
</evidence>
<dbReference type="Proteomes" id="UP000252355">
    <property type="component" value="Unassembled WGS sequence"/>
</dbReference>
<dbReference type="InterPro" id="IPR050330">
    <property type="entry name" value="Bact_OuterMem_StrucFunc"/>
</dbReference>
<dbReference type="Pfam" id="PF13677">
    <property type="entry name" value="MotB_plug"/>
    <property type="match status" value="1"/>
</dbReference>
<keyword evidence="10" id="KW-0969">Cilium</keyword>
<evidence type="ECO:0000256" key="3">
    <source>
        <dbReference type="ARBA" id="ARBA00022475"/>
    </source>
</evidence>
<keyword evidence="6 7" id="KW-0472">Membrane</keyword>
<feature type="transmembrane region" description="Helical" evidence="8">
    <location>
        <begin position="20"/>
        <end position="40"/>
    </location>
</feature>